<proteinExistence type="predicted"/>
<feature type="domain" description="RNase H type-1" evidence="2">
    <location>
        <begin position="106"/>
        <end position="214"/>
    </location>
</feature>
<accession>A0A803LM12</accession>
<dbReference type="CDD" id="cd09279">
    <property type="entry name" value="RNase_HI_like"/>
    <property type="match status" value="1"/>
</dbReference>
<dbReference type="InterPro" id="IPR012337">
    <property type="entry name" value="RNaseH-like_sf"/>
</dbReference>
<feature type="compositionally biased region" description="Basic and acidic residues" evidence="1">
    <location>
        <begin position="67"/>
        <end position="76"/>
    </location>
</feature>
<dbReference type="GO" id="GO:0003676">
    <property type="term" value="F:nucleic acid binding"/>
    <property type="evidence" value="ECO:0007669"/>
    <property type="project" value="InterPro"/>
</dbReference>
<dbReference type="PANTHER" id="PTHR48475:SF2">
    <property type="entry name" value="RIBONUCLEASE H"/>
    <property type="match status" value="1"/>
</dbReference>
<dbReference type="Gene3D" id="3.30.420.10">
    <property type="entry name" value="Ribonuclease H-like superfamily/Ribonuclease H"/>
    <property type="match status" value="1"/>
</dbReference>
<dbReference type="EnsemblPlants" id="AUR62015323-RA">
    <property type="protein sequence ID" value="AUR62015323-RA:cds"/>
    <property type="gene ID" value="AUR62015323"/>
</dbReference>
<protein>
    <recommendedName>
        <fullName evidence="2">RNase H type-1 domain-containing protein</fullName>
    </recommendedName>
</protein>
<dbReference type="PANTHER" id="PTHR48475">
    <property type="entry name" value="RIBONUCLEASE H"/>
    <property type="match status" value="1"/>
</dbReference>
<evidence type="ECO:0000259" key="2">
    <source>
        <dbReference type="Pfam" id="PF13456"/>
    </source>
</evidence>
<dbReference type="InterPro" id="IPR002156">
    <property type="entry name" value="RNaseH_domain"/>
</dbReference>
<feature type="region of interest" description="Disordered" evidence="1">
    <location>
        <begin position="53"/>
        <end position="78"/>
    </location>
</feature>
<feature type="region of interest" description="Disordered" evidence="1">
    <location>
        <begin position="313"/>
        <end position="333"/>
    </location>
</feature>
<name>A0A803LM12_CHEQI</name>
<dbReference type="Proteomes" id="UP000596660">
    <property type="component" value="Unplaced"/>
</dbReference>
<sequence>MEKIQKLEVESKATLEMLQAESQASLEKLSKELESVKSSKKKRVRISDIPQFTLVSSDESEGEDEREEPRDKKDQSGENLTPMAKEVVVFKAQNWKMMKLLTRLPGLGLVLKSPQGDMIVPAICCDFKATNNEEEYEVLIAGMNLAKDLGVTNLQVFCDSVLITSQMNGEFAAKDSKMVLYLDFAKSLATKFSTFTIKQIPRNKNTQADALANLGSALRKSKFSSIPLIHSLAPAINTSNQPPKPNFIAPVANPTSWIQPIFDYLEHDTLPENKAKARALRFKASRYTIIQGVLFKKSTRDILQRCIKEDGYEQKSSKTSMMENVEPIQLEEP</sequence>
<dbReference type="OMA" id="MMENVEP"/>
<dbReference type="InterPro" id="IPR036397">
    <property type="entry name" value="RNaseH_sf"/>
</dbReference>
<evidence type="ECO:0000313" key="4">
    <source>
        <dbReference type="Proteomes" id="UP000596660"/>
    </source>
</evidence>
<dbReference type="Gramene" id="AUR62015323-RA">
    <property type="protein sequence ID" value="AUR62015323-RA:cds"/>
    <property type="gene ID" value="AUR62015323"/>
</dbReference>
<dbReference type="SUPFAM" id="SSF53098">
    <property type="entry name" value="Ribonuclease H-like"/>
    <property type="match status" value="1"/>
</dbReference>
<reference evidence="3" key="1">
    <citation type="journal article" date="2017" name="Nature">
        <title>The genome of Chenopodium quinoa.</title>
        <authorList>
            <person name="Jarvis D.E."/>
            <person name="Ho Y.S."/>
            <person name="Lightfoot D.J."/>
            <person name="Schmoeckel S.M."/>
            <person name="Li B."/>
            <person name="Borm T.J.A."/>
            <person name="Ohyanagi H."/>
            <person name="Mineta K."/>
            <person name="Michell C.T."/>
            <person name="Saber N."/>
            <person name="Kharbatia N.M."/>
            <person name="Rupper R.R."/>
            <person name="Sharp A.R."/>
            <person name="Dally N."/>
            <person name="Boughton B.A."/>
            <person name="Woo Y.H."/>
            <person name="Gao G."/>
            <person name="Schijlen E.G.W.M."/>
            <person name="Guo X."/>
            <person name="Momin A.A."/>
            <person name="Negrao S."/>
            <person name="Al-Babili S."/>
            <person name="Gehring C."/>
            <person name="Roessner U."/>
            <person name="Jung C."/>
            <person name="Murphy K."/>
            <person name="Arold S.T."/>
            <person name="Gojobori T."/>
            <person name="van der Linden C.G."/>
            <person name="van Loo E.N."/>
            <person name="Jellen E.N."/>
            <person name="Maughan P.J."/>
            <person name="Tester M."/>
        </authorList>
    </citation>
    <scope>NUCLEOTIDE SEQUENCE [LARGE SCALE GENOMIC DNA]</scope>
    <source>
        <strain evidence="3">cv. PI 614886</strain>
    </source>
</reference>
<dbReference type="GO" id="GO:0004523">
    <property type="term" value="F:RNA-DNA hybrid ribonuclease activity"/>
    <property type="evidence" value="ECO:0007669"/>
    <property type="project" value="InterPro"/>
</dbReference>
<evidence type="ECO:0000313" key="3">
    <source>
        <dbReference type="EnsemblPlants" id="AUR62015323-RA:cds"/>
    </source>
</evidence>
<dbReference type="AlphaFoldDB" id="A0A803LM12"/>
<keyword evidence="4" id="KW-1185">Reference proteome</keyword>
<reference evidence="3" key="2">
    <citation type="submission" date="2021-03" db="UniProtKB">
        <authorList>
            <consortium name="EnsemblPlants"/>
        </authorList>
    </citation>
    <scope>IDENTIFICATION</scope>
</reference>
<dbReference type="Pfam" id="PF13456">
    <property type="entry name" value="RVT_3"/>
    <property type="match status" value="1"/>
</dbReference>
<organism evidence="3 4">
    <name type="scientific">Chenopodium quinoa</name>
    <name type="common">Quinoa</name>
    <dbReference type="NCBI Taxonomy" id="63459"/>
    <lineage>
        <taxon>Eukaryota</taxon>
        <taxon>Viridiplantae</taxon>
        <taxon>Streptophyta</taxon>
        <taxon>Embryophyta</taxon>
        <taxon>Tracheophyta</taxon>
        <taxon>Spermatophyta</taxon>
        <taxon>Magnoliopsida</taxon>
        <taxon>eudicotyledons</taxon>
        <taxon>Gunneridae</taxon>
        <taxon>Pentapetalae</taxon>
        <taxon>Caryophyllales</taxon>
        <taxon>Chenopodiaceae</taxon>
        <taxon>Chenopodioideae</taxon>
        <taxon>Atripliceae</taxon>
        <taxon>Chenopodium</taxon>
    </lineage>
</organism>
<evidence type="ECO:0000256" key="1">
    <source>
        <dbReference type="SAM" id="MobiDB-lite"/>
    </source>
</evidence>